<evidence type="ECO:0000313" key="3">
    <source>
        <dbReference type="Proteomes" id="UP001149607"/>
    </source>
</evidence>
<name>A0A9X4E8A3_9NEIS</name>
<sequence length="44" mass="4525">MQKCFDAWLGTESAAAVRVVRKAVSAVSDGLTAVCGLKRLCGGV</sequence>
<reference evidence="1" key="1">
    <citation type="submission" date="2022-10" db="EMBL/GenBank/DDBJ databases">
        <authorList>
            <person name="Boutroux M."/>
        </authorList>
    </citation>
    <scope>NUCLEOTIDE SEQUENCE</scope>
    <source>
        <strain evidence="1">51.81</strain>
    </source>
</reference>
<proteinExistence type="predicted"/>
<organism evidence="1">
    <name type="scientific">Neisseria leonii</name>
    <dbReference type="NCBI Taxonomy" id="2995413"/>
    <lineage>
        <taxon>Bacteria</taxon>
        <taxon>Pseudomonadati</taxon>
        <taxon>Pseudomonadota</taxon>
        <taxon>Betaproteobacteria</taxon>
        <taxon>Neisseriales</taxon>
        <taxon>Neisseriaceae</taxon>
        <taxon>Neisseria</taxon>
    </lineage>
</organism>
<dbReference type="Proteomes" id="UP001149607">
    <property type="component" value="Chromosome"/>
</dbReference>
<reference evidence="2" key="2">
    <citation type="submission" date="2024-02" db="EMBL/GenBank/DDBJ databases">
        <title>Neisseria leonii sp. nov.</title>
        <authorList>
            <person name="Boutroux M."/>
            <person name="Favre-Rochex S."/>
            <person name="Gorgette O."/>
            <person name="Touak G."/>
            <person name="Muhle E."/>
            <person name="Chesneau O."/>
            <person name="Clermont D."/>
            <person name="Rahi P."/>
        </authorList>
    </citation>
    <scope>NUCLEOTIDE SEQUENCE</scope>
    <source>
        <strain evidence="2">51.81</strain>
    </source>
</reference>
<accession>A0A9X4E8A3</accession>
<dbReference type="EMBL" id="CP146598">
    <property type="protein sequence ID" value="WWY02571.1"/>
    <property type="molecule type" value="Genomic_DNA"/>
</dbReference>
<dbReference type="AlphaFoldDB" id="A0A9X4E8A3"/>
<dbReference type="EMBL" id="JAPQFL010000002">
    <property type="protein sequence ID" value="MDD9327398.1"/>
    <property type="molecule type" value="Genomic_DNA"/>
</dbReference>
<evidence type="ECO:0000313" key="2">
    <source>
        <dbReference type="EMBL" id="WWY02571.1"/>
    </source>
</evidence>
<keyword evidence="3" id="KW-1185">Reference proteome</keyword>
<gene>
    <name evidence="1" type="ORF">ORY91_000793</name>
    <name evidence="2" type="ORF">V9W64_07580</name>
</gene>
<protein>
    <recommendedName>
        <fullName evidence="4">Transposase</fullName>
    </recommendedName>
</protein>
<dbReference type="RefSeq" id="WP_274584671.1">
    <property type="nucleotide sequence ID" value="NZ_CP145811.1"/>
</dbReference>
<evidence type="ECO:0008006" key="4">
    <source>
        <dbReference type="Google" id="ProtNLM"/>
    </source>
</evidence>
<evidence type="ECO:0000313" key="1">
    <source>
        <dbReference type="EMBL" id="MDD9327398.1"/>
    </source>
</evidence>